<dbReference type="Pfam" id="PF13041">
    <property type="entry name" value="PPR_2"/>
    <property type="match status" value="1"/>
</dbReference>
<keyword evidence="2" id="KW-0677">Repeat</keyword>
<evidence type="ECO:0000256" key="2">
    <source>
        <dbReference type="ARBA" id="ARBA00022737"/>
    </source>
</evidence>
<protein>
    <recommendedName>
        <fullName evidence="9">Pentatricopeptide repeat-containing protein</fullName>
    </recommendedName>
</protein>
<feature type="compositionally biased region" description="Basic and acidic residues" evidence="6">
    <location>
        <begin position="1196"/>
        <end position="1217"/>
    </location>
</feature>
<comment type="function">
    <text evidence="3">Regulates mitochondrial small subunit maturation by controlling 15S rRNA 5'-end processing. Localizes to the 5' precursor of the 15S rRNA in a position that is subsequently occupied by mS47 in the mature yeast mtSSU. Uses structure and sequence-specific RNA recognition, binding to a single-stranded region of the precursor and specifically recognizing bases -6 to -1. The exchange of Ccm1 for mS47 is coupled to the irreversible removal of precursor rRNA that is accompanied by conformational changes of the mitoribosomal proteins uS5m and mS26. These conformational changes signal completion of 5'-end rRNA processing through protection of the mature 5'-end of the 15S rRNA and stabilization of mS47. The removal of the 5' precursor together with the dissociation of Ccm1 may be catalyzed by the 5'-3' exoribonuclease Pet127. Involved in the specific removal of group I introns in mitochondrial encoded transcripts.</text>
</comment>
<dbReference type="PANTHER" id="PTHR47936">
    <property type="entry name" value="PPR_LONG DOMAIN-CONTAINING PROTEIN"/>
    <property type="match status" value="1"/>
</dbReference>
<dbReference type="Gene3D" id="1.25.40.10">
    <property type="entry name" value="Tetratricopeptide repeat domain"/>
    <property type="match status" value="2"/>
</dbReference>
<evidence type="ECO:0000256" key="6">
    <source>
        <dbReference type="SAM" id="MobiDB-lite"/>
    </source>
</evidence>
<feature type="compositionally biased region" description="Polar residues" evidence="6">
    <location>
        <begin position="171"/>
        <end position="180"/>
    </location>
</feature>
<feature type="repeat" description="PPR" evidence="5">
    <location>
        <begin position="613"/>
        <end position="647"/>
    </location>
</feature>
<feature type="compositionally biased region" description="Low complexity" evidence="6">
    <location>
        <begin position="88"/>
        <end position="106"/>
    </location>
</feature>
<proteinExistence type="inferred from homology"/>
<dbReference type="EMBL" id="JAVRRG010000008">
    <property type="protein sequence ID" value="KAK5100113.1"/>
    <property type="molecule type" value="Genomic_DNA"/>
</dbReference>
<feature type="compositionally biased region" description="Basic and acidic residues" evidence="6">
    <location>
        <begin position="197"/>
        <end position="218"/>
    </location>
</feature>
<sequence length="1615" mass="185320">MLERVPATAESAAHLFLRSFERPYRSTRVLDPNFWRHGLDHLDTPAWWPLYLQQVRQVPHSRPSPPEVPTVQRWNSKAVTPRPRRTPGARPFTASASPAQQGQAQQRVYDVFGQDDDYEEGAGQPADVEDAPAENAWALRRKERQRQQQQEDFDQPFVSDLSRQRPANARVSPQTTNRITTFDHAVPSAPVPPPDNNEPHESHPQVSQSKEERRRNKFEQRFEERLKEILDLSDHNHKAFNDLVVKKNDISAADFDRAWRLFIALDIQEKVASYMFKFLSRSARSSDVPRALEAFRLIPRHERRYDHYHAAICLEQKRYQHHGAMNLAFEAAIKGFKTPLQDLLAYFVQNLLWNSVAELLHRNKTADRDMAAFALELRAKLRRKVPLDDELLRSCANVKDLHLKVLSLAERLRSSHADLLEHKDLLDTFFKDLVVFCVRSPECMRSAAASGLLALFDLQNDFGCLQLQEEALHTLLHSPSRAAKVDIALMTYRNLRFNRPHAEVPTWMLGGLIGICSDANYSLDIYNYLLDEFEDIHGVPDEQAYQRVLTSCARQGNTDAVYRVFAQYRHHHDRISNIAWLTPLIYCHAVTGDVDNARKQFARIKDEFGYEPNQTCWNMLLLAHVRSDDQISAFDVFEEMRKSHIRPGSYTYGTLLAICAAYGDTETALELLANARDDGVRITVPMVNTVVETYLSNHDVQAAMRFAISTSQSGTSESLTRLWNSFIRYFAAKGDIPGLMKARRLMSDYNVKADEMTYAAVMSALTLMRKTSEAVTLLQDMHHKQGLAVTAFHYSIVLHGFVMEHNRDMVVVIANEMRQRFPNLSPGANRALLLLQSQRDRYTKGQNTHSVTLFASVLEDMYASGGTASHFDQSFGRPQKGSVVASLYFETVIESMIQSGSYEQASQLLDHLETTMRERETVDSARSTKLLLARMDVAIARGDHRALQHIWDRFFDYASRNLKSIRSLRQQRETSTFNAENTDADKSVSGAMSLGDSRSEETPVLRAWRISLSKPLNRYIEAMAQQSRLDEMVGFVKRRFRTAGFKLTGQNWNKYIQVLCRSRDVNHHAHAFAMTETLMLNRAQSWKLLQRGLLRQKRTSYMFKAIGEHKRPLLQGESSYSVAKRLDVMRFNPRRIIPTYTTMVHLSSVLAHAAREAENGYPLELNLISQFAPDTKKFLQKMPYLKDSLQGQLLRGLERGNDPKPRPRSEQSTREKVDVSGIFGSKSPLDHLPAEFLEDIEAIVGPRDDIRALLKGTTSSAKFSRSDEQDIQLGEKFFGKVARDPIVLAGKGRFETDLERAIRVKQHEKEKIKQVRALREDLRRRQLTGELYQRDLDSKIGSLRREGTFQSESLVTPPSTTLSLLPLPVLRRDNSSEPQRETSLQETLQELPVREQINILTRLGQANTTVGASSDKQSTTKRAIPYAERRRIGKFRALKQRQAARRLLDHLGQENVSDRALQPRTVAGRRALLVEQAQRRRREYLRYEADVKAGKRTQPLPKTRHGYWKRLLEQGPLGVRFVADLNRHPNRYLIRRGHLVERRRPAVSPGDLEERKFKITTKRRRRDRNRRRINAVRRAMRGLPPAKPEEAKPVVVGARHNREPTVEGELYLPRV</sequence>
<dbReference type="PANTHER" id="PTHR47936:SF1">
    <property type="entry name" value="PENTATRICOPEPTIDE REPEAT-CONTAINING PROTEIN GUN1, CHLOROPLASTIC"/>
    <property type="match status" value="1"/>
</dbReference>
<evidence type="ECO:0000256" key="4">
    <source>
        <dbReference type="ARBA" id="ARBA00044511"/>
    </source>
</evidence>
<feature type="region of interest" description="Disordered" evidence="6">
    <location>
        <begin position="59"/>
        <end position="106"/>
    </location>
</feature>
<comment type="similarity">
    <text evidence="1">Belongs to the CCM1 family.</text>
</comment>
<reference evidence="7 8" key="1">
    <citation type="submission" date="2023-08" db="EMBL/GenBank/DDBJ databases">
        <title>Black Yeasts Isolated from many extreme environments.</title>
        <authorList>
            <person name="Coleine C."/>
            <person name="Stajich J.E."/>
            <person name="Selbmann L."/>
        </authorList>
    </citation>
    <scope>NUCLEOTIDE SEQUENCE [LARGE SCALE GENOMIC DNA]</scope>
    <source>
        <strain evidence="7 8">CCFEE 5885</strain>
    </source>
</reference>
<feature type="region of interest" description="Disordered" evidence="6">
    <location>
        <begin position="141"/>
        <end position="218"/>
    </location>
</feature>
<gene>
    <name evidence="7" type="ORF">LTR24_001178</name>
</gene>
<feature type="compositionally biased region" description="Polar residues" evidence="6">
    <location>
        <begin position="970"/>
        <end position="981"/>
    </location>
</feature>
<evidence type="ECO:0000256" key="5">
    <source>
        <dbReference type="PROSITE-ProRule" id="PRU00708"/>
    </source>
</evidence>
<feature type="region of interest" description="Disordered" evidence="6">
    <location>
        <begin position="970"/>
        <end position="996"/>
    </location>
</feature>
<accession>A0ABR0KLM9</accession>
<feature type="region of interest" description="Disordered" evidence="6">
    <location>
        <begin position="1195"/>
        <end position="1217"/>
    </location>
</feature>
<keyword evidence="8" id="KW-1185">Reference proteome</keyword>
<evidence type="ECO:0008006" key="9">
    <source>
        <dbReference type="Google" id="ProtNLM"/>
    </source>
</evidence>
<evidence type="ECO:0000256" key="1">
    <source>
        <dbReference type="ARBA" id="ARBA00006192"/>
    </source>
</evidence>
<comment type="subunit">
    <text evidence="4">Binds to mitochondrial small subunit 15S rRNA.</text>
</comment>
<dbReference type="Proteomes" id="UP001345013">
    <property type="component" value="Unassembled WGS sequence"/>
</dbReference>
<evidence type="ECO:0000256" key="3">
    <source>
        <dbReference type="ARBA" id="ARBA00044493"/>
    </source>
</evidence>
<evidence type="ECO:0000313" key="8">
    <source>
        <dbReference type="Proteomes" id="UP001345013"/>
    </source>
</evidence>
<dbReference type="InterPro" id="IPR011990">
    <property type="entry name" value="TPR-like_helical_dom_sf"/>
</dbReference>
<dbReference type="PROSITE" id="PS51375">
    <property type="entry name" value="PPR"/>
    <property type="match status" value="1"/>
</dbReference>
<dbReference type="InterPro" id="IPR002885">
    <property type="entry name" value="PPR_rpt"/>
</dbReference>
<organism evidence="7 8">
    <name type="scientific">Lithohypha guttulata</name>
    <dbReference type="NCBI Taxonomy" id="1690604"/>
    <lineage>
        <taxon>Eukaryota</taxon>
        <taxon>Fungi</taxon>
        <taxon>Dikarya</taxon>
        <taxon>Ascomycota</taxon>
        <taxon>Pezizomycotina</taxon>
        <taxon>Eurotiomycetes</taxon>
        <taxon>Chaetothyriomycetidae</taxon>
        <taxon>Chaetothyriales</taxon>
        <taxon>Trichomeriaceae</taxon>
        <taxon>Lithohypha</taxon>
    </lineage>
</organism>
<comment type="caution">
    <text evidence="7">The sequence shown here is derived from an EMBL/GenBank/DDBJ whole genome shotgun (WGS) entry which is preliminary data.</text>
</comment>
<evidence type="ECO:0000313" key="7">
    <source>
        <dbReference type="EMBL" id="KAK5100113.1"/>
    </source>
</evidence>
<name>A0ABR0KLM9_9EURO</name>